<comment type="similarity">
    <text evidence="14">Belongs to the G-protein coupled receptor 1 family.</text>
</comment>
<dbReference type="PRINTS" id="PR01846">
    <property type="entry name" value="TRHRFAMILY"/>
</dbReference>
<dbReference type="InterPro" id="IPR000276">
    <property type="entry name" value="GPCR_Rhodpsn"/>
</dbReference>
<evidence type="ECO:0000256" key="8">
    <source>
        <dbReference type="ARBA" id="ARBA00023136"/>
    </source>
</evidence>
<evidence type="ECO:0000256" key="4">
    <source>
        <dbReference type="ARBA" id="ARBA00022475"/>
    </source>
</evidence>
<accession>A0A401RWV8</accession>
<evidence type="ECO:0000256" key="5">
    <source>
        <dbReference type="ARBA" id="ARBA00022692"/>
    </source>
</evidence>
<dbReference type="SUPFAM" id="SSF81321">
    <property type="entry name" value="Family A G protein-coupled receptor-like"/>
    <property type="match status" value="1"/>
</dbReference>
<keyword evidence="9" id="KW-1015">Disulfide bond</keyword>
<feature type="domain" description="G-protein coupled receptors family 1 profile" evidence="17">
    <location>
        <begin position="49"/>
        <end position="323"/>
    </location>
</feature>
<evidence type="ECO:0000256" key="15">
    <source>
        <dbReference type="SAM" id="MobiDB-lite"/>
    </source>
</evidence>
<comment type="caution">
    <text evidence="18">The sequence shown here is derived from an EMBL/GenBank/DDBJ whole genome shotgun (WGS) entry which is preliminary data.</text>
</comment>
<dbReference type="STRING" id="137246.A0A401RWV8"/>
<dbReference type="OrthoDB" id="10036964at2759"/>
<feature type="transmembrane region" description="Helical" evidence="16">
    <location>
        <begin position="33"/>
        <end position="58"/>
    </location>
</feature>
<evidence type="ECO:0000313" key="19">
    <source>
        <dbReference type="Proteomes" id="UP000287033"/>
    </source>
</evidence>
<proteinExistence type="inferred from homology"/>
<dbReference type="InterPro" id="IPR002120">
    <property type="entry name" value="TRH_rcpt_1"/>
</dbReference>
<evidence type="ECO:0000256" key="7">
    <source>
        <dbReference type="ARBA" id="ARBA00023040"/>
    </source>
</evidence>
<feature type="transmembrane region" description="Helical" evidence="16">
    <location>
        <begin position="266"/>
        <end position="283"/>
    </location>
</feature>
<evidence type="ECO:0000256" key="12">
    <source>
        <dbReference type="ARBA" id="ARBA00023224"/>
    </source>
</evidence>
<organism evidence="18 19">
    <name type="scientific">Chiloscyllium punctatum</name>
    <name type="common">Brownbanded bambooshark</name>
    <name type="synonym">Hemiscyllium punctatum</name>
    <dbReference type="NCBI Taxonomy" id="137246"/>
    <lineage>
        <taxon>Eukaryota</taxon>
        <taxon>Metazoa</taxon>
        <taxon>Chordata</taxon>
        <taxon>Craniata</taxon>
        <taxon>Vertebrata</taxon>
        <taxon>Chondrichthyes</taxon>
        <taxon>Elasmobranchii</taxon>
        <taxon>Galeomorphii</taxon>
        <taxon>Galeoidea</taxon>
        <taxon>Orectolobiformes</taxon>
        <taxon>Hemiscylliidae</taxon>
        <taxon>Chiloscyllium</taxon>
    </lineage>
</organism>
<dbReference type="AlphaFoldDB" id="A0A401RWV8"/>
<keyword evidence="11" id="KW-0325">Glycoprotein</keyword>
<dbReference type="PANTHER" id="PTHR46061">
    <property type="entry name" value="THYROTROPIN-RELEASING HORMONE RECEPTOR"/>
    <property type="match status" value="1"/>
</dbReference>
<keyword evidence="7 14" id="KW-0297">G-protein coupled receptor</keyword>
<evidence type="ECO:0000259" key="17">
    <source>
        <dbReference type="PROSITE" id="PS50262"/>
    </source>
</evidence>
<feature type="transmembrane region" description="Helical" evidence="16">
    <location>
        <begin position="303"/>
        <end position="326"/>
    </location>
</feature>
<name>A0A401RWV8_CHIPU</name>
<keyword evidence="4" id="KW-1003">Cell membrane</keyword>
<keyword evidence="10 14" id="KW-0675">Receptor</keyword>
<comment type="function">
    <text evidence="1">Receptor for thyrotropin-releasing hormone (TRH). Upon ligand binding, this G-protein-coupled receptor triggers activation of the phosphatidylinositol (IP3)-calcium-protein kinase C (PKC) pathway.</text>
</comment>
<dbReference type="PROSITE" id="PS00237">
    <property type="entry name" value="G_PROTEIN_RECEP_F1_1"/>
    <property type="match status" value="1"/>
</dbReference>
<evidence type="ECO:0000256" key="3">
    <source>
        <dbReference type="ARBA" id="ARBA00018873"/>
    </source>
</evidence>
<keyword evidence="6 16" id="KW-1133">Transmembrane helix</keyword>
<dbReference type="Gene3D" id="1.20.1070.10">
    <property type="entry name" value="Rhodopsin 7-helix transmembrane proteins"/>
    <property type="match status" value="1"/>
</dbReference>
<evidence type="ECO:0000256" key="14">
    <source>
        <dbReference type="RuleBase" id="RU000688"/>
    </source>
</evidence>
<evidence type="ECO:0000256" key="2">
    <source>
        <dbReference type="ARBA" id="ARBA00004651"/>
    </source>
</evidence>
<dbReference type="CDD" id="cd14995">
    <property type="entry name" value="7tmA_TRH-R"/>
    <property type="match status" value="1"/>
</dbReference>
<keyword evidence="5 14" id="KW-0812">Transmembrane</keyword>
<dbReference type="InterPro" id="IPR017452">
    <property type="entry name" value="GPCR_Rhodpsn_7TM"/>
</dbReference>
<dbReference type="PROSITE" id="PS50262">
    <property type="entry name" value="G_PROTEIN_RECEP_F1_2"/>
    <property type="match status" value="1"/>
</dbReference>
<feature type="transmembrane region" description="Helical" evidence="16">
    <location>
        <begin position="97"/>
        <end position="116"/>
    </location>
</feature>
<dbReference type="PANTHER" id="PTHR46061:SF1">
    <property type="entry name" value="THYROTROPIN-RELEASING HORMONE RECEPTOR"/>
    <property type="match status" value="1"/>
</dbReference>
<feature type="transmembrane region" description="Helical" evidence="16">
    <location>
        <begin position="70"/>
        <end position="91"/>
    </location>
</feature>
<evidence type="ECO:0000256" key="16">
    <source>
        <dbReference type="SAM" id="Phobius"/>
    </source>
</evidence>
<feature type="transmembrane region" description="Helical" evidence="16">
    <location>
        <begin position="152"/>
        <end position="170"/>
    </location>
</feature>
<keyword evidence="8 16" id="KW-0472">Membrane</keyword>
<dbReference type="GO" id="GO:0005886">
    <property type="term" value="C:plasma membrane"/>
    <property type="evidence" value="ECO:0007669"/>
    <property type="project" value="UniProtKB-SubCell"/>
</dbReference>
<dbReference type="PRINTS" id="PR00751">
    <property type="entry name" value="THYROLIBRINR"/>
</dbReference>
<evidence type="ECO:0000256" key="6">
    <source>
        <dbReference type="ARBA" id="ARBA00022989"/>
    </source>
</evidence>
<evidence type="ECO:0000313" key="18">
    <source>
        <dbReference type="EMBL" id="GCC22623.1"/>
    </source>
</evidence>
<reference evidence="18 19" key="1">
    <citation type="journal article" date="2018" name="Nat. Ecol. Evol.">
        <title>Shark genomes provide insights into elasmobranch evolution and the origin of vertebrates.</title>
        <authorList>
            <person name="Hara Y"/>
            <person name="Yamaguchi K"/>
            <person name="Onimaru K"/>
            <person name="Kadota M"/>
            <person name="Koyanagi M"/>
            <person name="Keeley SD"/>
            <person name="Tatsumi K"/>
            <person name="Tanaka K"/>
            <person name="Motone F"/>
            <person name="Kageyama Y"/>
            <person name="Nozu R"/>
            <person name="Adachi N"/>
            <person name="Nishimura O"/>
            <person name="Nakagawa R"/>
            <person name="Tanegashima C"/>
            <person name="Kiyatake I"/>
            <person name="Matsumoto R"/>
            <person name="Murakumo K"/>
            <person name="Nishida K"/>
            <person name="Terakita A"/>
            <person name="Kuratani S"/>
            <person name="Sato K"/>
            <person name="Hyodo S Kuraku.S."/>
        </authorList>
    </citation>
    <scope>NUCLEOTIDE SEQUENCE [LARGE SCALE GENOMIC DNA]</scope>
</reference>
<dbReference type="GO" id="GO:0007200">
    <property type="term" value="P:phospholipase C-activating G protein-coupled receptor signaling pathway"/>
    <property type="evidence" value="ECO:0007669"/>
    <property type="project" value="TreeGrafter"/>
</dbReference>
<evidence type="ECO:0000256" key="10">
    <source>
        <dbReference type="ARBA" id="ARBA00023170"/>
    </source>
</evidence>
<sequence>MENRTSGIELFNNSMNQTVEISRMPQNPLEYQIVTVLLVLLICGVGIAGNVMVVLVVLKTKHMRTPTNCYLVSLAIADLIVLLAAGLPNITESVVASWVYGYVGCLCITYLQYLGINASSCSITAFTIERYIAICHPIKAQFICTVSRAKKIIAFVWAFTSVYCVMWFFLLDIKQIPHVNGIQVVCDYRVSRNHYLPIYFLDFTIFYVIPLFVATVLYGLIARILFLNPIPSTPQETANNSIHRGRSSDSKMSCRRNKGPQSSRKQVTKMLAVVVILFALLWMPYRTLVVVNSFMNTPYLNTWFLLFCRMSIYLNSAINPVIYNLMSQKFRAAFKKLCKCKQSRAEKPSAYNVPVYYSVMKDMSHESPDHDLTEQEDINGYPISNKKLNFDNTCCDTNTFSVA</sequence>
<evidence type="ECO:0000256" key="11">
    <source>
        <dbReference type="ARBA" id="ARBA00023180"/>
    </source>
</evidence>
<evidence type="ECO:0000256" key="1">
    <source>
        <dbReference type="ARBA" id="ARBA00004100"/>
    </source>
</evidence>
<evidence type="ECO:0000256" key="9">
    <source>
        <dbReference type="ARBA" id="ARBA00023157"/>
    </source>
</evidence>
<dbReference type="GO" id="GO:0004997">
    <property type="term" value="F:thyrotropin-releasing hormone receptor activity"/>
    <property type="evidence" value="ECO:0007669"/>
    <property type="project" value="InterPro"/>
</dbReference>
<dbReference type="PRINTS" id="PR00237">
    <property type="entry name" value="GPCRRHODOPSN"/>
</dbReference>
<dbReference type="Proteomes" id="UP000287033">
    <property type="component" value="Unassembled WGS sequence"/>
</dbReference>
<keyword evidence="12 14" id="KW-0807">Transducer</keyword>
<feature type="transmembrane region" description="Helical" evidence="16">
    <location>
        <begin position="198"/>
        <end position="221"/>
    </location>
</feature>
<protein>
    <recommendedName>
        <fullName evidence="3">Thyrotropin-releasing hormone receptor</fullName>
    </recommendedName>
    <alternativeName>
        <fullName evidence="13">Thyroliberin receptor</fullName>
    </alternativeName>
</protein>
<evidence type="ECO:0000256" key="13">
    <source>
        <dbReference type="ARBA" id="ARBA00032251"/>
    </source>
</evidence>
<gene>
    <name evidence="18" type="ORF">chiPu_0001011</name>
</gene>
<dbReference type="OMA" id="MCIYLNS"/>
<dbReference type="SMART" id="SM01381">
    <property type="entry name" value="7TM_GPCR_Srsx"/>
    <property type="match status" value="1"/>
</dbReference>
<dbReference type="EMBL" id="BEZZ01000014">
    <property type="protein sequence ID" value="GCC22623.1"/>
    <property type="molecule type" value="Genomic_DNA"/>
</dbReference>
<keyword evidence="19" id="KW-1185">Reference proteome</keyword>
<feature type="region of interest" description="Disordered" evidence="15">
    <location>
        <begin position="236"/>
        <end position="263"/>
    </location>
</feature>
<dbReference type="Pfam" id="PF00001">
    <property type="entry name" value="7tm_1"/>
    <property type="match status" value="1"/>
</dbReference>
<comment type="subcellular location">
    <subcellularLocation>
        <location evidence="2">Cell membrane</location>
        <topology evidence="2">Multi-pass membrane protein</topology>
    </subcellularLocation>
</comment>
<dbReference type="FunFam" id="1.20.1070.10:FF:000186">
    <property type="entry name" value="thyrotropin-releasing hormone receptor"/>
    <property type="match status" value="1"/>
</dbReference>